<sequence length="141" mass="15328">MKLWLSRWIPVLVAFSMGACGWFGEEEEEKEVSKTAPRLVGRVASIHESEGFVLIENFRSLTLGEGLLLSTRGEEGRASTLVVSGEKMGRYAAADLKSGTLEVGDEVYARPLLAEEPSTDLEWQNSTPSTESPDEPGSPSP</sequence>
<feature type="region of interest" description="Disordered" evidence="1">
    <location>
        <begin position="109"/>
        <end position="141"/>
    </location>
</feature>
<reference evidence="2" key="1">
    <citation type="submission" date="2021-01" db="EMBL/GenBank/DDBJ databases">
        <title>Modified the classification status of verrucomicrobia.</title>
        <authorList>
            <person name="Feng X."/>
        </authorList>
    </citation>
    <scope>NUCLEOTIDE SEQUENCE</scope>
    <source>
        <strain evidence="2">KCTC 22201</strain>
    </source>
</reference>
<dbReference type="Proteomes" id="UP000658278">
    <property type="component" value="Unassembled WGS sequence"/>
</dbReference>
<name>A0A934RAP9_9BACT</name>
<dbReference type="EMBL" id="JAENII010000002">
    <property type="protein sequence ID" value="MBK1826152.1"/>
    <property type="molecule type" value="Genomic_DNA"/>
</dbReference>
<gene>
    <name evidence="2" type="ORF">JIN81_03920</name>
</gene>
<keyword evidence="3" id="KW-1185">Reference proteome</keyword>
<evidence type="ECO:0000313" key="3">
    <source>
        <dbReference type="Proteomes" id="UP000658278"/>
    </source>
</evidence>
<protein>
    <submittedName>
        <fullName evidence="2">Uncharacterized protein</fullName>
    </submittedName>
</protein>
<dbReference type="RefSeq" id="WP_200276581.1">
    <property type="nucleotide sequence ID" value="NZ_JAENII010000002.1"/>
</dbReference>
<dbReference type="PROSITE" id="PS51257">
    <property type="entry name" value="PROKAR_LIPOPROTEIN"/>
    <property type="match status" value="1"/>
</dbReference>
<accession>A0A934RAP9</accession>
<organism evidence="2 3">
    <name type="scientific">Haloferula rosea</name>
    <dbReference type="NCBI Taxonomy" id="490093"/>
    <lineage>
        <taxon>Bacteria</taxon>
        <taxon>Pseudomonadati</taxon>
        <taxon>Verrucomicrobiota</taxon>
        <taxon>Verrucomicrobiia</taxon>
        <taxon>Verrucomicrobiales</taxon>
        <taxon>Verrucomicrobiaceae</taxon>
        <taxon>Haloferula</taxon>
    </lineage>
</organism>
<feature type="compositionally biased region" description="Polar residues" evidence="1">
    <location>
        <begin position="121"/>
        <end position="131"/>
    </location>
</feature>
<comment type="caution">
    <text evidence="2">The sequence shown here is derived from an EMBL/GenBank/DDBJ whole genome shotgun (WGS) entry which is preliminary data.</text>
</comment>
<evidence type="ECO:0000256" key="1">
    <source>
        <dbReference type="SAM" id="MobiDB-lite"/>
    </source>
</evidence>
<evidence type="ECO:0000313" key="2">
    <source>
        <dbReference type="EMBL" id="MBK1826152.1"/>
    </source>
</evidence>
<proteinExistence type="predicted"/>
<dbReference type="AlphaFoldDB" id="A0A934RAP9"/>